<name>A0A061B2G4_CYBFA</name>
<evidence type="ECO:0000313" key="2">
    <source>
        <dbReference type="EMBL" id="CDR43646.1"/>
    </source>
</evidence>
<reference evidence="2" key="1">
    <citation type="journal article" date="2014" name="Genome Announc.">
        <title>Genome sequence of the yeast Cyberlindnera fabianii (Hansenula fabianii).</title>
        <authorList>
            <person name="Freel K.C."/>
            <person name="Sarilar V."/>
            <person name="Neuveglise C."/>
            <person name="Devillers H."/>
            <person name="Friedrich A."/>
            <person name="Schacherer J."/>
        </authorList>
    </citation>
    <scope>NUCLEOTIDE SEQUENCE</scope>
    <source>
        <strain evidence="2">YJS4271</strain>
    </source>
</reference>
<keyword evidence="1" id="KW-0472">Membrane</keyword>
<proteinExistence type="predicted"/>
<protein>
    <submittedName>
        <fullName evidence="2">CYFA0S12e02861g1_1</fullName>
    </submittedName>
</protein>
<keyword evidence="1" id="KW-0812">Transmembrane</keyword>
<dbReference type="AlphaFoldDB" id="A0A061B2G4"/>
<dbReference type="VEuPathDB" id="FungiDB:BON22_4772"/>
<accession>A0A061B2G4</accession>
<feature type="transmembrane region" description="Helical" evidence="1">
    <location>
        <begin position="276"/>
        <end position="306"/>
    </location>
</feature>
<evidence type="ECO:0000256" key="1">
    <source>
        <dbReference type="SAM" id="Phobius"/>
    </source>
</evidence>
<organism evidence="2">
    <name type="scientific">Cyberlindnera fabianii</name>
    <name type="common">Yeast</name>
    <name type="synonym">Hansenula fabianii</name>
    <dbReference type="NCBI Taxonomy" id="36022"/>
    <lineage>
        <taxon>Eukaryota</taxon>
        <taxon>Fungi</taxon>
        <taxon>Dikarya</taxon>
        <taxon>Ascomycota</taxon>
        <taxon>Saccharomycotina</taxon>
        <taxon>Saccharomycetes</taxon>
        <taxon>Phaffomycetales</taxon>
        <taxon>Phaffomycetaceae</taxon>
        <taxon>Cyberlindnera</taxon>
    </lineage>
</organism>
<keyword evidence="1" id="KW-1133">Transmembrane helix</keyword>
<gene>
    <name evidence="2" type="ORF">CYFA0S_12e02861g</name>
</gene>
<sequence length="307" mass="34984">MKRSFSSSHLEKRSTSYVSMKSVGSSAQHGFNTITLQKSRKTYLTKVQIPPSFKYFRALPPELITKVICELDMLTLRSFIAAVQSNSHLREFILIVEDHPMYSMSLLSMMNLPHARRVTLGAFRNIKQQSLITVFDFTVNAPNKKYNIPPFWNEDNGSMSDYTLIRPHHFVYITDWRQWRLTGNGTLSGRTSMILIHHCERVRCAAQLETRSVGTILSSKAYSKEASVRDAFKQDRRPWIKIGETRERALLRNAIAFNSLMRQQEPQALNNQEQAAVALTVSLVILGIGQFAVSTVIAFTKVILLLT</sequence>
<dbReference type="EMBL" id="LK052897">
    <property type="protein sequence ID" value="CDR43646.1"/>
    <property type="molecule type" value="Genomic_DNA"/>
</dbReference>